<evidence type="ECO:0000256" key="3">
    <source>
        <dbReference type="ARBA" id="ARBA00022801"/>
    </source>
</evidence>
<dbReference type="PANTHER" id="PTHR33630:SF9">
    <property type="entry name" value="CUTINASE 4"/>
    <property type="match status" value="1"/>
</dbReference>
<keyword evidence="3" id="KW-0378">Hydrolase</keyword>
<comment type="similarity">
    <text evidence="1">Belongs to the cutinase family.</text>
</comment>
<dbReference type="SUPFAM" id="SSF53474">
    <property type="entry name" value="alpha/beta-Hydrolases"/>
    <property type="match status" value="1"/>
</dbReference>
<feature type="chain" id="PRO_5039409320" description="Cutinase" evidence="6">
    <location>
        <begin position="28"/>
        <end position="273"/>
    </location>
</feature>
<accession>A0A8J4A0M8</accession>
<evidence type="ECO:0000256" key="4">
    <source>
        <dbReference type="ARBA" id="ARBA00023157"/>
    </source>
</evidence>
<reference evidence="7" key="1">
    <citation type="submission" date="2021-01" db="EMBL/GenBank/DDBJ databases">
        <title>Whole genome shotgun sequence of Virgisporangium ochraceum NBRC 16418.</title>
        <authorList>
            <person name="Komaki H."/>
            <person name="Tamura T."/>
        </authorList>
    </citation>
    <scope>NUCLEOTIDE SEQUENCE</scope>
    <source>
        <strain evidence="7">NBRC 16418</strain>
    </source>
</reference>
<keyword evidence="8" id="KW-1185">Reference proteome</keyword>
<dbReference type="GO" id="GO:0052689">
    <property type="term" value="F:carboxylic ester hydrolase activity"/>
    <property type="evidence" value="ECO:0007669"/>
    <property type="project" value="UniProtKB-KW"/>
</dbReference>
<keyword evidence="4" id="KW-1015">Disulfide bond</keyword>
<dbReference type="AlphaFoldDB" id="A0A8J4A0M8"/>
<evidence type="ECO:0000313" key="7">
    <source>
        <dbReference type="EMBL" id="GIJ72382.1"/>
    </source>
</evidence>
<gene>
    <name evidence="7" type="ORF">Voc01_072990</name>
</gene>
<evidence type="ECO:0000256" key="2">
    <source>
        <dbReference type="ARBA" id="ARBA00022487"/>
    </source>
</evidence>
<keyword evidence="6" id="KW-0732">Signal</keyword>
<dbReference type="Gene3D" id="3.40.50.1820">
    <property type="entry name" value="alpha/beta hydrolase"/>
    <property type="match status" value="1"/>
</dbReference>
<dbReference type="EMBL" id="BOPH01000099">
    <property type="protein sequence ID" value="GIJ72382.1"/>
    <property type="molecule type" value="Genomic_DNA"/>
</dbReference>
<dbReference type="PROSITE" id="PS51318">
    <property type="entry name" value="TAT"/>
    <property type="match status" value="1"/>
</dbReference>
<comment type="caution">
    <text evidence="7">The sequence shown here is derived from an EMBL/GenBank/DDBJ whole genome shotgun (WGS) entry which is preliminary data.</text>
</comment>
<feature type="compositionally biased region" description="Gly residues" evidence="5">
    <location>
        <begin position="55"/>
        <end position="67"/>
    </location>
</feature>
<dbReference type="InterPro" id="IPR006311">
    <property type="entry name" value="TAT_signal"/>
</dbReference>
<dbReference type="PANTHER" id="PTHR33630">
    <property type="entry name" value="CUTINASE RV1984C-RELATED-RELATED"/>
    <property type="match status" value="1"/>
</dbReference>
<dbReference type="Proteomes" id="UP000635606">
    <property type="component" value="Unassembled WGS sequence"/>
</dbReference>
<sequence length="273" mass="27750">MRPGRRGRTRAVAAVAATLLVGGLAFAPVAGATTTQGSERRSSLLRFWLDRLGNDRGGQVGQPGGGATQPAAPPEDDGDDGDGGAAPDGDCDAVTVIAARGTGEPAGTGFLLGQVSRQIDSRVDVPVTIVGLDYPAAAEFVNSPRQGVAELNRLVTAADDCLVLLGYSQGAIVVGDALAGFSSANGAKVRAVVMFGDPRFNSVEPYNEGSFGQPSRGLNPRRAGELAAFNDRIQNYCNGGDLVCQGSRNGGGDGHLAYGQFAADAATFAAGKV</sequence>
<feature type="region of interest" description="Disordered" evidence="5">
    <location>
        <begin position="55"/>
        <end position="89"/>
    </location>
</feature>
<dbReference type="InterPro" id="IPR029058">
    <property type="entry name" value="AB_hydrolase_fold"/>
</dbReference>
<organism evidence="7 8">
    <name type="scientific">Virgisporangium ochraceum</name>
    <dbReference type="NCBI Taxonomy" id="65505"/>
    <lineage>
        <taxon>Bacteria</taxon>
        <taxon>Bacillati</taxon>
        <taxon>Actinomycetota</taxon>
        <taxon>Actinomycetes</taxon>
        <taxon>Micromonosporales</taxon>
        <taxon>Micromonosporaceae</taxon>
        <taxon>Virgisporangium</taxon>
    </lineage>
</organism>
<dbReference type="Pfam" id="PF01083">
    <property type="entry name" value="Cutinase"/>
    <property type="match status" value="1"/>
</dbReference>
<dbReference type="RefSeq" id="WP_203932238.1">
    <property type="nucleotide sequence ID" value="NZ_BOPH01000099.1"/>
</dbReference>
<evidence type="ECO:0000313" key="8">
    <source>
        <dbReference type="Proteomes" id="UP000635606"/>
    </source>
</evidence>
<dbReference type="InterPro" id="IPR000675">
    <property type="entry name" value="Cutinase/axe"/>
</dbReference>
<protein>
    <recommendedName>
        <fullName evidence="9">Cutinase</fullName>
    </recommendedName>
</protein>
<evidence type="ECO:0000256" key="1">
    <source>
        <dbReference type="ARBA" id="ARBA00007534"/>
    </source>
</evidence>
<dbReference type="SMART" id="SM01110">
    <property type="entry name" value="Cutinase"/>
    <property type="match status" value="1"/>
</dbReference>
<evidence type="ECO:0008006" key="9">
    <source>
        <dbReference type="Google" id="ProtNLM"/>
    </source>
</evidence>
<keyword evidence="2" id="KW-0719">Serine esterase</keyword>
<feature type="signal peptide" evidence="6">
    <location>
        <begin position="1"/>
        <end position="27"/>
    </location>
</feature>
<evidence type="ECO:0000256" key="5">
    <source>
        <dbReference type="SAM" id="MobiDB-lite"/>
    </source>
</evidence>
<name>A0A8J4A0M8_9ACTN</name>
<evidence type="ECO:0000256" key="6">
    <source>
        <dbReference type="SAM" id="SignalP"/>
    </source>
</evidence>
<proteinExistence type="inferred from homology"/>